<keyword evidence="3" id="KW-1185">Reference proteome</keyword>
<feature type="region of interest" description="Disordered" evidence="1">
    <location>
        <begin position="293"/>
        <end position="312"/>
    </location>
</feature>
<dbReference type="CDD" id="cd06127">
    <property type="entry name" value="DEDDh"/>
    <property type="match status" value="1"/>
</dbReference>
<proteinExistence type="predicted"/>
<feature type="compositionally biased region" description="Low complexity" evidence="1">
    <location>
        <begin position="133"/>
        <end position="168"/>
    </location>
</feature>
<feature type="compositionally biased region" description="Basic residues" evidence="1">
    <location>
        <begin position="103"/>
        <end position="116"/>
    </location>
</feature>
<evidence type="ECO:0000313" key="2">
    <source>
        <dbReference type="EMBL" id="AZA10216.1"/>
    </source>
</evidence>
<organism evidence="2 3">
    <name type="scientific">Corynebacterium pseudopelargi</name>
    <dbReference type="NCBI Taxonomy" id="2080757"/>
    <lineage>
        <taxon>Bacteria</taxon>
        <taxon>Bacillati</taxon>
        <taxon>Actinomycetota</taxon>
        <taxon>Actinomycetes</taxon>
        <taxon>Mycobacteriales</taxon>
        <taxon>Corynebacteriaceae</taxon>
        <taxon>Corynebacterium</taxon>
    </lineage>
</organism>
<accession>A0A3G6IX45</accession>
<evidence type="ECO:0000256" key="1">
    <source>
        <dbReference type="SAM" id="MobiDB-lite"/>
    </source>
</evidence>
<feature type="compositionally biased region" description="Polar residues" evidence="1">
    <location>
        <begin position="123"/>
        <end position="132"/>
    </location>
</feature>
<dbReference type="GO" id="GO:0003676">
    <property type="term" value="F:nucleic acid binding"/>
    <property type="evidence" value="ECO:0007669"/>
    <property type="project" value="InterPro"/>
</dbReference>
<name>A0A3G6IX45_9CORY</name>
<dbReference type="EMBL" id="CP033898">
    <property type="protein sequence ID" value="AZA10216.1"/>
    <property type="molecule type" value="Genomic_DNA"/>
</dbReference>
<dbReference type="Proteomes" id="UP000271426">
    <property type="component" value="Chromosome"/>
</dbReference>
<feature type="compositionally biased region" description="Basic residues" evidence="1">
    <location>
        <begin position="296"/>
        <end position="309"/>
    </location>
</feature>
<feature type="region of interest" description="Disordered" evidence="1">
    <location>
        <begin position="1"/>
        <end position="62"/>
    </location>
</feature>
<dbReference type="SUPFAM" id="SSF53098">
    <property type="entry name" value="Ribonuclease H-like"/>
    <property type="match status" value="1"/>
</dbReference>
<protein>
    <submittedName>
        <fullName evidence="2">DNA polymerase III subunit epsilon</fullName>
    </submittedName>
</protein>
<evidence type="ECO:0000313" key="3">
    <source>
        <dbReference type="Proteomes" id="UP000271426"/>
    </source>
</evidence>
<dbReference type="InterPro" id="IPR036397">
    <property type="entry name" value="RNaseH_sf"/>
</dbReference>
<reference evidence="2 3" key="1">
    <citation type="submission" date="2018-11" db="EMBL/GenBank/DDBJ databases">
        <authorList>
            <person name="Kleinhagauer T."/>
            <person name="Glaeser S.P."/>
            <person name="Spergser J."/>
            <person name="Ruckert C."/>
            <person name="Kaempfer P."/>
            <person name="Busse H.-J."/>
        </authorList>
    </citation>
    <scope>NUCLEOTIDE SEQUENCE [LARGE SCALE GENOMIC DNA]</scope>
    <source>
        <strain evidence="2 3">812CH</strain>
    </source>
</reference>
<feature type="compositionally biased region" description="Polar residues" evidence="1">
    <location>
        <begin position="24"/>
        <end position="34"/>
    </location>
</feature>
<dbReference type="NCBIfam" id="NF004112">
    <property type="entry name" value="PRK05601.1"/>
    <property type="match status" value="1"/>
</dbReference>
<dbReference type="KEGG" id="cpso:CPPEL_10595"/>
<dbReference type="InterPro" id="IPR012337">
    <property type="entry name" value="RNaseH-like_sf"/>
</dbReference>
<gene>
    <name evidence="2" type="ORF">CPPEL_10595</name>
</gene>
<sequence length="513" mass="57395">MGNGTSRAKAQAPLTPGVHFPMSISIQTRNSRPNDTGKRTPRAKAQATPRFRGPRLTAQKPLINPTRLASTLLLSAVALSCYVHRYTRPMSDEQRNEQQAQRQGRRRRGGRRRRPNRNGAQRTNTSNNAQRTNNSSNAQHSNNSTNNTQRNNAAQQNQKQQSNAGAQKQQRRKQTTPSVDREAIERAPYVALSVRSSGIHPSTSRLVSIDAVTFSEDGEQVEQFHVVLNSGKDPGPYHLHGLREDEIAQGKRFGEVLKRVDKLIDGRVLLVHNAPRVWGFVVSEARRAMAEAARANRQRGRQQKRRQRVGHVPQPQEIVDTLASARRRGLQFADTRVLNVAKELGLEAPPAQASVARTKLSEAETSREETLMIARMFFVQRAWQVLAVQTPDELRADKFGLQRSDVRIDATHVPREYENPGVYTPERGLVQGMEVVVAPEIAMDPDVIIEAAVREHLAYSEKLTRQTSVVVCNKRADLVGKAMHGDRKGIPLLSDEEFLQACEHVAEGKRTKD</sequence>
<feature type="region of interest" description="Disordered" evidence="1">
    <location>
        <begin position="90"/>
        <end position="182"/>
    </location>
</feature>
<dbReference type="Gene3D" id="3.30.420.10">
    <property type="entry name" value="Ribonuclease H-like superfamily/Ribonuclease H"/>
    <property type="match status" value="1"/>
</dbReference>
<dbReference type="AlphaFoldDB" id="A0A3G6IX45"/>